<keyword evidence="1" id="KW-0472">Membrane</keyword>
<evidence type="ECO:0000313" key="3">
    <source>
        <dbReference type="Proteomes" id="UP000645828"/>
    </source>
</evidence>
<keyword evidence="3" id="KW-1185">Reference proteome</keyword>
<comment type="caution">
    <text evidence="2">The sequence shown here is derived from an EMBL/GenBank/DDBJ whole genome shotgun (WGS) entry which is preliminary data.</text>
</comment>
<feature type="transmembrane region" description="Helical" evidence="1">
    <location>
        <begin position="82"/>
        <end position="100"/>
    </location>
</feature>
<gene>
    <name evidence="2" type="ORF">NYPRO_LOCUS21546</name>
</gene>
<accession>A0A811ZIQ6</accession>
<proteinExistence type="predicted"/>
<name>A0A811ZIQ6_NYCPR</name>
<dbReference type="Proteomes" id="UP000645828">
    <property type="component" value="Unassembled WGS sequence"/>
</dbReference>
<evidence type="ECO:0000256" key="1">
    <source>
        <dbReference type="SAM" id="Phobius"/>
    </source>
</evidence>
<protein>
    <submittedName>
        <fullName evidence="2">(raccoon dog) hypothetical protein</fullName>
    </submittedName>
</protein>
<evidence type="ECO:0000313" key="2">
    <source>
        <dbReference type="EMBL" id="CAD7688752.1"/>
    </source>
</evidence>
<dbReference type="AlphaFoldDB" id="A0A811ZIQ6"/>
<keyword evidence="1" id="KW-0812">Transmembrane</keyword>
<dbReference type="EMBL" id="CAJHUB010000768">
    <property type="protein sequence ID" value="CAD7688752.1"/>
    <property type="molecule type" value="Genomic_DNA"/>
</dbReference>
<sequence length="210" mass="23473">MHALNKHYPFLTVKASPYRSSTQPEHQEWCQQAPYQGTASQHQATTVLNYVCEHLCFISIYFVHMLARCVLSIFSLRQNLSIYWVGFCIGLPAWSLLLSLSRSSIQIFPGAMPNTGNKNNQTTGTLILSTWSPMWDSIPGLNPGTPGSRPGLKAGIKPLSHPGIAVSTGLFVRSHSSTLSLPFNKLEILQHFYPTQNIYIKTKLPILYLK</sequence>
<organism evidence="2 3">
    <name type="scientific">Nyctereutes procyonoides</name>
    <name type="common">Raccoon dog</name>
    <name type="synonym">Canis procyonoides</name>
    <dbReference type="NCBI Taxonomy" id="34880"/>
    <lineage>
        <taxon>Eukaryota</taxon>
        <taxon>Metazoa</taxon>
        <taxon>Chordata</taxon>
        <taxon>Craniata</taxon>
        <taxon>Vertebrata</taxon>
        <taxon>Euteleostomi</taxon>
        <taxon>Mammalia</taxon>
        <taxon>Eutheria</taxon>
        <taxon>Laurasiatheria</taxon>
        <taxon>Carnivora</taxon>
        <taxon>Caniformia</taxon>
        <taxon>Canidae</taxon>
        <taxon>Nyctereutes</taxon>
    </lineage>
</organism>
<feature type="transmembrane region" description="Helical" evidence="1">
    <location>
        <begin position="55"/>
        <end position="76"/>
    </location>
</feature>
<reference evidence="2" key="1">
    <citation type="submission" date="2020-12" db="EMBL/GenBank/DDBJ databases">
        <authorList>
            <consortium name="Molecular Ecology Group"/>
        </authorList>
    </citation>
    <scope>NUCLEOTIDE SEQUENCE</scope>
    <source>
        <strain evidence="2">TBG_1078</strain>
    </source>
</reference>
<keyword evidence="1" id="KW-1133">Transmembrane helix</keyword>